<evidence type="ECO:0000313" key="1">
    <source>
        <dbReference type="EMBL" id="SMD02635.1"/>
    </source>
</evidence>
<protein>
    <recommendedName>
        <fullName evidence="3">Polysaccharide deacetylase</fullName>
    </recommendedName>
</protein>
<dbReference type="GO" id="GO:0005975">
    <property type="term" value="P:carbohydrate metabolic process"/>
    <property type="evidence" value="ECO:0007669"/>
    <property type="project" value="InterPro"/>
</dbReference>
<organism evidence="1 2">
    <name type="scientific">Fulvimarina manganoxydans</name>
    <dbReference type="NCBI Taxonomy" id="937218"/>
    <lineage>
        <taxon>Bacteria</taxon>
        <taxon>Pseudomonadati</taxon>
        <taxon>Pseudomonadota</taxon>
        <taxon>Alphaproteobacteria</taxon>
        <taxon>Hyphomicrobiales</taxon>
        <taxon>Aurantimonadaceae</taxon>
        <taxon>Fulvimarina</taxon>
    </lineage>
</organism>
<keyword evidence="2" id="KW-1185">Reference proteome</keyword>
<dbReference type="OrthoDB" id="6086702at2"/>
<dbReference type="Gene3D" id="3.20.20.370">
    <property type="entry name" value="Glycoside hydrolase/deacetylase"/>
    <property type="match status" value="1"/>
</dbReference>
<dbReference type="InterPro" id="IPR011330">
    <property type="entry name" value="Glyco_hydro/deAcase_b/a-brl"/>
</dbReference>
<dbReference type="CDD" id="cd10928">
    <property type="entry name" value="CE4_u4"/>
    <property type="match status" value="1"/>
</dbReference>
<gene>
    <name evidence="1" type="ORF">SAMN06297251_11925</name>
</gene>
<name>A0A1W2DYK9_9HYPH</name>
<dbReference type="AlphaFoldDB" id="A0A1W2DYK9"/>
<evidence type="ECO:0000313" key="2">
    <source>
        <dbReference type="Proteomes" id="UP000192656"/>
    </source>
</evidence>
<proteinExistence type="predicted"/>
<evidence type="ECO:0008006" key="3">
    <source>
        <dbReference type="Google" id="ProtNLM"/>
    </source>
</evidence>
<dbReference type="InterPro" id="IPR049591">
    <property type="entry name" value="CE4_u4-like"/>
</dbReference>
<dbReference type="SUPFAM" id="SSF88713">
    <property type="entry name" value="Glycoside hydrolase/deacetylase"/>
    <property type="match status" value="1"/>
</dbReference>
<dbReference type="Proteomes" id="UP000192656">
    <property type="component" value="Unassembled WGS sequence"/>
</dbReference>
<dbReference type="STRING" id="937218.SAMN06297251_11925"/>
<dbReference type="RefSeq" id="WP_084411758.1">
    <property type="nucleotide sequence ID" value="NZ_FWXR01000019.1"/>
</dbReference>
<dbReference type="EMBL" id="FWXR01000019">
    <property type="protein sequence ID" value="SMD02635.1"/>
    <property type="molecule type" value="Genomic_DNA"/>
</dbReference>
<reference evidence="1 2" key="1">
    <citation type="submission" date="2017-04" db="EMBL/GenBank/DDBJ databases">
        <authorList>
            <person name="Afonso C.L."/>
            <person name="Miller P.J."/>
            <person name="Scott M.A."/>
            <person name="Spackman E."/>
            <person name="Goraichik I."/>
            <person name="Dimitrov K.M."/>
            <person name="Suarez D.L."/>
            <person name="Swayne D.E."/>
        </authorList>
    </citation>
    <scope>NUCLEOTIDE SEQUENCE [LARGE SCALE GENOMIC DNA]</scope>
    <source>
        <strain evidence="1 2">CGMCC 1.10972</strain>
    </source>
</reference>
<accession>A0A1W2DYK9</accession>
<sequence>MTDFSDLSRELDRWLDMGRKANLWWRDDDACRASPALTRLVAAARRHHVPLALAVIPARLDGSLETFIEEEGGADVTILQHGFAHENHAAAGGRAVECGGARPAEAVMAECAEGHRSLRSAFGRRFRKVMVPPWNRIEGPVAEALPAAGYEALSVFGPRPVALAPEGLMEVNAHLDLLTWKGGARFAGAEKLVRLCAERLEDRRLGRSDSAEPFGILTHHLDHDEATWDFLDRLLALLAAHPAVRWPSAAELFDAKERAT</sequence>